<reference evidence="2 3" key="2">
    <citation type="journal article" date="1996" name="J. Virol.">
        <title>Structure of the rat cytomegalovirus genome termini.</title>
        <authorList>
            <person name="Vink C."/>
            <person name="Beuken E."/>
            <person name="Bruggeman C.A."/>
        </authorList>
    </citation>
    <scope>NUCLEOTIDE SEQUENCE [LARGE SCALE GENOMIC DNA]</scope>
    <source>
        <strain evidence="2 3">Maastricht</strain>
    </source>
</reference>
<keyword evidence="1" id="KW-1133">Transmembrane helix</keyword>
<reference evidence="2 3" key="6">
    <citation type="journal article" date="1999" name="J. Gen. Virol.">
        <title>The rat cytomegalovirus R32 gene encodes a virion-associated protein that elicits a strong humoral immune response in infected rats.</title>
        <authorList>
            <person name="Beuken E."/>
            <person name="Grauls G."/>
            <person name="Bruggeman C.A."/>
            <person name="Vink C."/>
        </authorList>
    </citation>
    <scope>NUCLEOTIDE SEQUENCE [LARGE SCALE GENOMIC DNA]</scope>
    <source>
        <strain evidence="2 3">Maastricht</strain>
    </source>
</reference>
<keyword evidence="1" id="KW-0812">Transmembrane</keyword>
<dbReference type="Gene3D" id="3.30.500.30">
    <property type="match status" value="1"/>
</dbReference>
<protein>
    <submittedName>
        <fullName evidence="2">Pr145</fullName>
    </submittedName>
</protein>
<reference evidence="2 3" key="8">
    <citation type="journal article" date="2000" name="J. Virol.">
        <title>The r144 major histocompatibility complex class I-like gene of rat cytomegalovirus is dispensable for both acute and long-term infection in the immunocompromised host.</title>
        <authorList>
            <person name="Beisser P.S."/>
            <person name="Kloover J.S."/>
            <person name="Grauls G.E."/>
            <person name="Blok M.J."/>
            <person name="Bruggeman C.A."/>
            <person name="Vink C."/>
        </authorList>
    </citation>
    <scope>NUCLEOTIDE SEQUENCE [LARGE SCALE GENOMIC DNA]</scope>
    <source>
        <strain evidence="2 3">Maastricht</strain>
    </source>
</reference>
<evidence type="ECO:0000313" key="2">
    <source>
        <dbReference type="EMBL" id="AAF99239.1"/>
    </source>
</evidence>
<evidence type="ECO:0000313" key="3">
    <source>
        <dbReference type="Proteomes" id="UP000008288"/>
    </source>
</evidence>
<reference evidence="2 3" key="10">
    <citation type="journal article" date="2000" name="Virus Res.">
        <title>Rat cytomegalovirus R89 is a highly conserved gene which expresses a spliced transcript.</title>
        <authorList>
            <person name="Gruijthuijsen Y.K."/>
            <person name="Beuken E."/>
            <person name="Bruggeman C.A."/>
            <person name="Vink C."/>
        </authorList>
    </citation>
    <scope>NUCLEOTIDE SEQUENCE [LARGE SCALE GENOMIC DNA]</scope>
    <source>
        <strain evidence="2 3">Maastricht</strain>
    </source>
</reference>
<reference evidence="2 3" key="4">
    <citation type="journal article" date="1998" name="J. Virol.">
        <title>The R33 G protein-coupled receptor gene of rat cytomegalovirus plays an essential role in the pathogenesis of viral infection.</title>
        <authorList>
            <person name="Beisser P.S."/>
            <person name="Vink C."/>
            <person name="Van Dam J.G."/>
            <person name="Grauls G."/>
            <person name="Vanherle S.J."/>
            <person name="Bruggeman C.A."/>
        </authorList>
    </citation>
    <scope>NUCLEOTIDE SEQUENCE [LARGE SCALE GENOMIC DNA]</scope>
    <source>
        <strain evidence="2 3">Maastricht</strain>
    </source>
</reference>
<dbReference type="Proteomes" id="UP000008288">
    <property type="component" value="Segment"/>
</dbReference>
<reference evidence="2 3" key="5">
    <citation type="journal article" date="1998" name="Virology">
        <title>The Maastricht strain and England strain of rat cytomegalovirus represent different betaherpesvirus species rather than strains.</title>
        <authorList>
            <person name="Beisser P.S."/>
            <person name="Kaptein S.J."/>
            <person name="Beuken E."/>
            <person name="Bruggeman C.A."/>
            <person name="Vink C."/>
        </authorList>
    </citation>
    <scope>NUCLEOTIDE SEQUENCE [LARGE SCALE GENOMIC DNA]</scope>
    <source>
        <strain evidence="2 3">Maastricht</strain>
    </source>
</reference>
<gene>
    <name evidence="2" type="primary">r145</name>
</gene>
<name>Q9DW51_RCMVM</name>
<organismHost>
    <name type="scientific">Rattus</name>
    <name type="common">rats</name>
    <dbReference type="NCBI Taxonomy" id="10114"/>
</organismHost>
<dbReference type="RefSeq" id="NP_064252.1">
    <property type="nucleotide sequence ID" value="NC_002512.2"/>
</dbReference>
<feature type="transmembrane region" description="Helical" evidence="1">
    <location>
        <begin position="392"/>
        <end position="418"/>
    </location>
</feature>
<keyword evidence="1" id="KW-0472">Membrane</keyword>
<keyword evidence="3" id="KW-1185">Reference proteome</keyword>
<dbReference type="OrthoDB" id="39968at10239"/>
<proteinExistence type="predicted"/>
<reference evidence="2 3" key="7">
    <citation type="journal article" date="1999" name="J. Virol.">
        <title>Deletion of the R78 G protein-coupled receptor gene from rat cytomegalovirus results in an attenuated, syncytium-inducing mutant strain.</title>
        <authorList>
            <person name="Beisser P.S."/>
            <person name="Grauls G."/>
            <person name="Bruggeman C.A."/>
            <person name="Vink C."/>
        </authorList>
    </citation>
    <scope>NUCLEOTIDE SEQUENCE [LARGE SCALE GENOMIC DNA]</scope>
    <source>
        <strain evidence="2 3">Maastricht</strain>
    </source>
</reference>
<evidence type="ECO:0000256" key="1">
    <source>
        <dbReference type="SAM" id="Phobius"/>
    </source>
</evidence>
<dbReference type="GeneID" id="940376"/>
<dbReference type="EMBL" id="AF232689">
    <property type="protein sequence ID" value="AAF99239.1"/>
    <property type="molecule type" value="Genomic_DNA"/>
</dbReference>
<reference evidence="2 3" key="9">
    <citation type="journal article" date="2000" name="J. Virol.">
        <title>Complete DNA sequence of the rat cytomegalovirus genome.</title>
        <authorList>
            <person name="Vink C."/>
            <person name="Beuken E."/>
            <person name="Bruggeman C.A."/>
        </authorList>
    </citation>
    <scope>NUCLEOTIDE SEQUENCE [LARGE SCALE GENOMIC DNA]</scope>
    <source>
        <strain evidence="2 3">Maastricht</strain>
    </source>
</reference>
<sequence length="449" mass="50757">MFSNIIRLLHLSLFVAFVDGSNEPNIPLQQVRSQNTRREIILSTVSIGRSKNVSATISFPDTRAICTIFWTNGYLGNNIMEYDSFYEPHKAEAELTFIDKQREHLKKVRNVLNDHVSDLGISYRCILISTGFDNCIVIHMNMSKELIASAVVYGNDTKITINNIIGEAMNHLLGGSYLDLLRKDTLARFRRWNGIRKGVLHFDGADVFKSDFRTLYGRENNTVCQTWTTNVVQFSLSLEGPNMNITAKEVAEDWSSRYSRVSVNTSGGEDVSQLVCVLRAATGWFVRYSHPAYKEPTFSTVRRRLTTTSVRTVNVVTTVLMNISTSILIPTTTESSTSIVQTNTIMATHNMIKSHTTTENDQLETEVILNQTEDYSGITDSSVGHESVSDRLWAVTVTVSLVTLMGLLCIIGVMIICYKRTRMNVLDIERIEKRWQAIFIVNRYKTSNT</sequence>
<accession>Q9DW51</accession>
<reference evidence="2 3" key="3">
    <citation type="journal article" date="1997" name="J. Gen. Virol.">
        <title>Cloning and functional characterization of the origin of lytic-phase DNA replication of rat cytomegalovirus.</title>
        <authorList>
            <person name="Vink C."/>
            <person name="Beuken E."/>
            <person name="Bruggeman C.A."/>
        </authorList>
    </citation>
    <scope>NUCLEOTIDE SEQUENCE [LARGE SCALE GENOMIC DNA]</scope>
    <source>
        <strain evidence="2 3">Maastricht</strain>
    </source>
</reference>
<dbReference type="KEGG" id="vg:940376"/>
<organism evidence="2 3">
    <name type="scientific">Rat cytomegalovirus (strain Maastricht)</name>
    <dbReference type="NCBI Taxonomy" id="79700"/>
    <lineage>
        <taxon>Viruses</taxon>
        <taxon>Duplodnaviria</taxon>
        <taxon>Heunggongvirae</taxon>
        <taxon>Peploviricota</taxon>
        <taxon>Herviviricetes</taxon>
        <taxon>Herpesvirales</taxon>
        <taxon>Orthoherpesviridae</taxon>
        <taxon>Betaherpesvirinae</taxon>
        <taxon>Muromegalovirus</taxon>
        <taxon>Muromegalovirus muridbeta2</taxon>
        <taxon>Murid betaherpesvirus 2</taxon>
    </lineage>
</organism>
<reference evidence="2 3" key="1">
    <citation type="journal article" date="1996" name="J. Gen. Virol.">
        <title>Cloning and sequence analysis of the genes encoding DNA polymerase, glycoprotein B, ICP18.5 and major DNA-binding protein of rat cytomegalovirus.</title>
        <authorList>
            <person name="Beuken E."/>
            <person name="Slobbe R."/>
            <person name="Bruggeman C.A."/>
            <person name="Vink C."/>
        </authorList>
    </citation>
    <scope>NUCLEOTIDE SEQUENCE [LARGE SCALE GENOMIC DNA]</scope>
    <source>
        <strain evidence="2 3">Maastricht</strain>
    </source>
</reference>